<sequence>MDYPYYKKIPVTSTPFFPYIGLSELPEVRNPAESPKHPEHKKTTKTLNTPNEKTMCCRQIIEHKIELVPPAKKGTTKVDKQIFSTIEKVCPEVVIILGFIRKTITYTAVIDNKEIPNYTIQDDVPFQCLIESTEIKENYPFSIIEQKILSEVFAHEINFGRSNDPLLYKHTLAFNFIGKDIIKISIK</sequence>
<accession>A0A073JXJ2</accession>
<dbReference type="OrthoDB" id="2860440at2"/>
<keyword evidence="3" id="KW-1185">Reference proteome</keyword>
<dbReference type="RefSeq" id="WP_034639801.1">
    <property type="nucleotide sequence ID" value="NZ_CBCSJC010000009.1"/>
</dbReference>
<feature type="region of interest" description="Disordered" evidence="1">
    <location>
        <begin position="28"/>
        <end position="48"/>
    </location>
</feature>
<dbReference type="STRING" id="574376.BAMA_02600"/>
<dbReference type="Proteomes" id="UP000027822">
    <property type="component" value="Unassembled WGS sequence"/>
</dbReference>
<dbReference type="EMBL" id="JOTN01000010">
    <property type="protein sequence ID" value="KEK18981.1"/>
    <property type="molecule type" value="Genomic_DNA"/>
</dbReference>
<gene>
    <name evidence="2" type="ORF">BAMA_02600</name>
</gene>
<evidence type="ECO:0000256" key="1">
    <source>
        <dbReference type="SAM" id="MobiDB-lite"/>
    </source>
</evidence>
<evidence type="ECO:0000313" key="2">
    <source>
        <dbReference type="EMBL" id="KEK18981.1"/>
    </source>
</evidence>
<proteinExistence type="predicted"/>
<name>A0A073JXJ2_9BACI</name>
<dbReference type="AlphaFoldDB" id="A0A073JXJ2"/>
<organism evidence="2 3">
    <name type="scientific">Bacillus manliponensis</name>
    <dbReference type="NCBI Taxonomy" id="574376"/>
    <lineage>
        <taxon>Bacteria</taxon>
        <taxon>Bacillati</taxon>
        <taxon>Bacillota</taxon>
        <taxon>Bacilli</taxon>
        <taxon>Bacillales</taxon>
        <taxon>Bacillaceae</taxon>
        <taxon>Bacillus</taxon>
        <taxon>Bacillus cereus group</taxon>
    </lineage>
</organism>
<protein>
    <submittedName>
        <fullName evidence="2">Uncharacterized protein</fullName>
    </submittedName>
</protein>
<evidence type="ECO:0000313" key="3">
    <source>
        <dbReference type="Proteomes" id="UP000027822"/>
    </source>
</evidence>
<reference evidence="2 3" key="1">
    <citation type="submission" date="2014-06" db="EMBL/GenBank/DDBJ databases">
        <title>Draft genome sequence of Bacillus manliponensis JCM 15802 (MCCC 1A00708).</title>
        <authorList>
            <person name="Lai Q."/>
            <person name="Liu Y."/>
            <person name="Shao Z."/>
        </authorList>
    </citation>
    <scope>NUCLEOTIDE SEQUENCE [LARGE SCALE GENOMIC DNA]</scope>
    <source>
        <strain evidence="2 3">JCM 15802</strain>
    </source>
</reference>
<comment type="caution">
    <text evidence="2">The sequence shown here is derived from an EMBL/GenBank/DDBJ whole genome shotgun (WGS) entry which is preliminary data.</text>
</comment>